<dbReference type="HOGENOM" id="CLU_027243_1_0_0"/>
<dbReference type="NCBIfam" id="NF003763">
    <property type="entry name" value="PRK05354.1"/>
    <property type="match status" value="1"/>
</dbReference>
<feature type="domain" description="Orn/DAP/Arg decarboxylase 2 N-terminal" evidence="16">
    <location>
        <begin position="109"/>
        <end position="363"/>
    </location>
</feature>
<dbReference type="EMBL" id="CP002546">
    <property type="protein sequence ID" value="ADY59760.1"/>
    <property type="molecule type" value="Genomic_DNA"/>
</dbReference>
<dbReference type="InterPro" id="IPR040634">
    <property type="entry name" value="Arg_decarb_HB"/>
</dbReference>
<protein>
    <recommendedName>
        <fullName evidence="5 13">Arginine decarboxylase</fullName>
        <ecNumber evidence="5 13">4.1.1.19</ecNumber>
    </recommendedName>
</protein>
<dbReference type="Gene3D" id="1.10.287.3440">
    <property type="match status" value="1"/>
</dbReference>
<gene>
    <name evidence="19" type="ordered locus">Plabr_2157</name>
</gene>
<reference evidence="20" key="1">
    <citation type="submission" date="2011-02" db="EMBL/GenBank/DDBJ databases">
        <title>The complete genome of Planctomyces brasiliensis DSM 5305.</title>
        <authorList>
            <person name="Lucas S."/>
            <person name="Copeland A."/>
            <person name="Lapidus A."/>
            <person name="Bruce D."/>
            <person name="Goodwin L."/>
            <person name="Pitluck S."/>
            <person name="Kyrpides N."/>
            <person name="Mavromatis K."/>
            <person name="Pagani I."/>
            <person name="Ivanova N."/>
            <person name="Ovchinnikova G."/>
            <person name="Lu M."/>
            <person name="Detter J.C."/>
            <person name="Han C."/>
            <person name="Land M."/>
            <person name="Hauser L."/>
            <person name="Markowitz V."/>
            <person name="Cheng J.-F."/>
            <person name="Hugenholtz P."/>
            <person name="Woyke T."/>
            <person name="Wu D."/>
            <person name="Tindall B."/>
            <person name="Pomrenke H.G."/>
            <person name="Brambilla E."/>
            <person name="Klenk H.-P."/>
            <person name="Eisen J.A."/>
        </authorList>
    </citation>
    <scope>NUCLEOTIDE SEQUENCE [LARGE SCALE GENOMIC DNA]</scope>
    <source>
        <strain evidence="20">ATCC 49424 / DSM 5305 / JCM 21570 / NBRC 103401 / IFAM 1448</strain>
    </source>
</reference>
<evidence type="ECO:0000256" key="4">
    <source>
        <dbReference type="ARBA" id="ARBA00008357"/>
    </source>
</evidence>
<evidence type="ECO:0000256" key="15">
    <source>
        <dbReference type="PIRSR" id="PIRSR600183-50"/>
    </source>
</evidence>
<evidence type="ECO:0000256" key="7">
    <source>
        <dbReference type="ARBA" id="ARBA00022793"/>
    </source>
</evidence>
<dbReference type="eggNOG" id="COG1166">
    <property type="taxonomic scope" value="Bacteria"/>
</dbReference>
<evidence type="ECO:0000256" key="2">
    <source>
        <dbReference type="ARBA" id="ARBA00001946"/>
    </source>
</evidence>
<evidence type="ECO:0000256" key="14">
    <source>
        <dbReference type="PIRSR" id="PIRSR001336-50"/>
    </source>
</evidence>
<dbReference type="Pfam" id="PF17810">
    <property type="entry name" value="Arg_decarb_HB"/>
    <property type="match status" value="1"/>
</dbReference>
<dbReference type="GO" id="GO:0046872">
    <property type="term" value="F:metal ion binding"/>
    <property type="evidence" value="ECO:0007669"/>
    <property type="project" value="UniProtKB-KW"/>
</dbReference>
<dbReference type="RefSeq" id="WP_013628484.1">
    <property type="nucleotide sequence ID" value="NC_015174.1"/>
</dbReference>
<keyword evidence="10" id="KW-0745">Spermidine biosynthesis</keyword>
<comment type="cofactor">
    <cofactor evidence="2">
        <name>Mg(2+)</name>
        <dbReference type="ChEBI" id="CHEBI:18420"/>
    </cofactor>
</comment>
<evidence type="ECO:0000256" key="8">
    <source>
        <dbReference type="ARBA" id="ARBA00022842"/>
    </source>
</evidence>
<dbReference type="SUPFAM" id="SSF51419">
    <property type="entry name" value="PLP-binding barrel"/>
    <property type="match status" value="1"/>
</dbReference>
<dbReference type="GO" id="GO:0008295">
    <property type="term" value="P:spermidine biosynthetic process"/>
    <property type="evidence" value="ECO:0007669"/>
    <property type="project" value="UniProtKB-UniRule"/>
</dbReference>
<evidence type="ECO:0000256" key="9">
    <source>
        <dbReference type="ARBA" id="ARBA00022898"/>
    </source>
</evidence>
<evidence type="ECO:0000256" key="11">
    <source>
        <dbReference type="ARBA" id="ARBA00023115"/>
    </source>
</evidence>
<dbReference type="CDD" id="cd06830">
    <property type="entry name" value="PLPDE_III_ADC"/>
    <property type="match status" value="1"/>
</dbReference>
<dbReference type="PROSITE" id="PS00878">
    <property type="entry name" value="ODR_DC_2_1"/>
    <property type="match status" value="1"/>
</dbReference>
<evidence type="ECO:0000256" key="3">
    <source>
        <dbReference type="ARBA" id="ARBA00002257"/>
    </source>
</evidence>
<dbReference type="InterPro" id="IPR022644">
    <property type="entry name" value="De-COase2_N"/>
</dbReference>
<evidence type="ECO:0000313" key="19">
    <source>
        <dbReference type="EMBL" id="ADY59760.1"/>
    </source>
</evidence>
<evidence type="ECO:0000256" key="5">
    <source>
        <dbReference type="ARBA" id="ARBA00012426"/>
    </source>
</evidence>
<dbReference type="PANTHER" id="PTHR43295">
    <property type="entry name" value="ARGININE DECARBOXYLASE"/>
    <property type="match status" value="1"/>
</dbReference>
<keyword evidence="11" id="KW-0620">Polyamine biosynthesis</keyword>
<dbReference type="NCBIfam" id="TIGR01273">
    <property type="entry name" value="speA"/>
    <property type="match status" value="1"/>
</dbReference>
<keyword evidence="7" id="KW-0210">Decarboxylase</keyword>
<comment type="cofactor">
    <cofactor evidence="1 14">
        <name>pyridoxal 5'-phosphate</name>
        <dbReference type="ChEBI" id="CHEBI:597326"/>
    </cofactor>
</comment>
<feature type="domain" description="Arginine decarboxylase C-terminal helical" evidence="18">
    <location>
        <begin position="598"/>
        <end position="651"/>
    </location>
</feature>
<comment type="function">
    <text evidence="3">Catalyzes the biosynthesis of agmatine from arginine.</text>
</comment>
<evidence type="ECO:0000259" key="17">
    <source>
        <dbReference type="Pfam" id="PF17810"/>
    </source>
</evidence>
<dbReference type="InterPro" id="IPR029066">
    <property type="entry name" value="PLP-binding_barrel"/>
</dbReference>
<dbReference type="PRINTS" id="PR01179">
    <property type="entry name" value="ODADCRBXLASE"/>
</dbReference>
<evidence type="ECO:0000256" key="1">
    <source>
        <dbReference type="ARBA" id="ARBA00001933"/>
    </source>
</evidence>
<dbReference type="Pfam" id="PF02784">
    <property type="entry name" value="Orn_Arg_deC_N"/>
    <property type="match status" value="1"/>
</dbReference>
<dbReference type="InterPro" id="IPR000183">
    <property type="entry name" value="Orn/DAP/Arg_de-COase"/>
</dbReference>
<evidence type="ECO:0000313" key="20">
    <source>
        <dbReference type="Proteomes" id="UP000006860"/>
    </source>
</evidence>
<evidence type="ECO:0000256" key="10">
    <source>
        <dbReference type="ARBA" id="ARBA00023066"/>
    </source>
</evidence>
<dbReference type="Gene3D" id="1.20.58.930">
    <property type="match status" value="1"/>
</dbReference>
<dbReference type="Gene3D" id="3.20.20.10">
    <property type="entry name" value="Alanine racemase"/>
    <property type="match status" value="1"/>
</dbReference>
<dbReference type="AlphaFoldDB" id="F0SK33"/>
<keyword evidence="8" id="KW-0460">Magnesium</keyword>
<dbReference type="Pfam" id="PF17944">
    <property type="entry name" value="Arg_decarbox_C"/>
    <property type="match status" value="1"/>
</dbReference>
<feature type="domain" description="Arginine decarboxylase helical bundle" evidence="17">
    <location>
        <begin position="389"/>
        <end position="466"/>
    </location>
</feature>
<sequence>MSTSTAEFEAGTAPFNGSLETRADRMRANIERYGIDRWSHGYFGVSEKGNVMIKAPTPDGQKTIELTEVINGLRQRGLDMPVMLRIENLLDDRVSQLNEAFRAAIEDANYRGTYRGVFPIKVNQQSHVIAEIARVGERFSHGLEAGSKAELLIAMSTLRSKDCLIVCNGYKDEEFIDLGLQARKIGFECFFVLETVKELSIILERAKHWDVEPLIGVRVKLSTKVDGHWSNDSGDRSMFGLTTMQIVEVVDRLKEANMLHCLQLLHFHLGSQIPNIRNIRDGVTEACRYYMDLVNDGAPMGYFNLGGGLAVDYDGSASTHMHSRNYDLNEYCVDIVETLMNNLDAHEIEHPTIITESGRWTVAPMSVLLFNILSVSHFDAEPLPDPLPENLPETAQSLLQTLNDIDPRRLQESYNDALYYRDQMRDQFRIGEITLRERALGENIYLTIVNKVASLVPQVRRPSADLVQLCDSLSDIYYGNFSVFQSLPDAWAIEQVFPVMPLQRLDEIPTRRAIIGDLTCDCDGKLDNFVDEDGSRPTLQLHELSDHEDYYLGVFLVGAYQETLGDLHNLFGDNNVATVRMTGQGQLEFVEELHGDSISDVLSYVEYHPAQLVQRFRESAEGAVREGRITVAERQQMMSLFNESLRGYTYFES</sequence>
<evidence type="ECO:0000256" key="13">
    <source>
        <dbReference type="NCBIfam" id="TIGR01273"/>
    </source>
</evidence>
<dbReference type="GO" id="GO:0008792">
    <property type="term" value="F:arginine decarboxylase activity"/>
    <property type="evidence" value="ECO:0007669"/>
    <property type="project" value="UniProtKB-UniRule"/>
</dbReference>
<dbReference type="Gene3D" id="2.40.37.10">
    <property type="entry name" value="Lyase, Ornithine Decarboxylase, Chain A, domain 1"/>
    <property type="match status" value="1"/>
</dbReference>
<keyword evidence="20" id="KW-1185">Reference proteome</keyword>
<dbReference type="PANTHER" id="PTHR43295:SF9">
    <property type="entry name" value="BIOSYNTHETIC ARGININE DECARBOXYLASE"/>
    <property type="match status" value="1"/>
</dbReference>
<dbReference type="PRINTS" id="PR01180">
    <property type="entry name" value="ARGDCRBXLASE"/>
</dbReference>
<evidence type="ECO:0000256" key="12">
    <source>
        <dbReference type="ARBA" id="ARBA00023239"/>
    </source>
</evidence>
<dbReference type="InterPro" id="IPR009006">
    <property type="entry name" value="Ala_racemase/Decarboxylase_C"/>
</dbReference>
<comment type="similarity">
    <text evidence="4">Belongs to the Orn/Lys/Arg decarboxylase class-II family. SpeA subfamily.</text>
</comment>
<organism evidence="19 20">
    <name type="scientific">Rubinisphaera brasiliensis (strain ATCC 49424 / DSM 5305 / JCM 21570 / IAM 15109 / NBRC 103401 / IFAM 1448)</name>
    <name type="common">Planctomyces brasiliensis</name>
    <dbReference type="NCBI Taxonomy" id="756272"/>
    <lineage>
        <taxon>Bacteria</taxon>
        <taxon>Pseudomonadati</taxon>
        <taxon>Planctomycetota</taxon>
        <taxon>Planctomycetia</taxon>
        <taxon>Planctomycetales</taxon>
        <taxon>Planctomycetaceae</taxon>
        <taxon>Rubinisphaera</taxon>
    </lineage>
</organism>
<feature type="modified residue" description="N6-(pyridoxal phosphate)lysine" evidence="14">
    <location>
        <position position="121"/>
    </location>
</feature>
<dbReference type="InterPro" id="IPR041128">
    <property type="entry name" value="Arg_decarbox_C"/>
</dbReference>
<proteinExistence type="inferred from homology"/>
<evidence type="ECO:0000256" key="6">
    <source>
        <dbReference type="ARBA" id="ARBA00022723"/>
    </source>
</evidence>
<dbReference type="InterPro" id="IPR002985">
    <property type="entry name" value="Arg_decrbxlase"/>
</dbReference>
<feature type="active site" description="Proton donor" evidence="15">
    <location>
        <position position="520"/>
    </location>
</feature>
<dbReference type="Proteomes" id="UP000006860">
    <property type="component" value="Chromosome"/>
</dbReference>
<dbReference type="InterPro" id="IPR022653">
    <property type="entry name" value="De-COase2_pyr-phos_BS"/>
</dbReference>
<evidence type="ECO:0000259" key="16">
    <source>
        <dbReference type="Pfam" id="PF02784"/>
    </source>
</evidence>
<keyword evidence="12 19" id="KW-0456">Lyase</keyword>
<dbReference type="EC" id="4.1.1.19" evidence="5 13"/>
<dbReference type="PIRSF" id="PIRSF001336">
    <property type="entry name" value="Arg_decrbxlase"/>
    <property type="match status" value="1"/>
</dbReference>
<dbReference type="STRING" id="756272.Plabr_2157"/>
<accession>F0SK33</accession>
<dbReference type="GO" id="GO:0006527">
    <property type="term" value="P:L-arginine catabolic process"/>
    <property type="evidence" value="ECO:0007669"/>
    <property type="project" value="InterPro"/>
</dbReference>
<dbReference type="KEGG" id="pbs:Plabr_2157"/>
<name>F0SK33_RUBBR</name>
<keyword evidence="9 14" id="KW-0663">Pyridoxal phosphate</keyword>
<keyword evidence="6" id="KW-0479">Metal-binding</keyword>
<evidence type="ECO:0000259" key="18">
    <source>
        <dbReference type="Pfam" id="PF17944"/>
    </source>
</evidence>